<evidence type="ECO:0000313" key="2">
    <source>
        <dbReference type="Proteomes" id="UP001549119"/>
    </source>
</evidence>
<accession>A0ABV2NIQ2</accession>
<proteinExistence type="predicted"/>
<comment type="caution">
    <text evidence="1">The sequence shown here is derived from an EMBL/GenBank/DDBJ whole genome shotgun (WGS) entry which is preliminary data.</text>
</comment>
<dbReference type="RefSeq" id="WP_012320847.1">
    <property type="nucleotide sequence ID" value="NZ_BJXP01000048.1"/>
</dbReference>
<sequence length="137" mass="14409">MRAAECPGRHAKAIVPATFETVTIVAGSASQAAFAIEEQRARIERAHEETRKFVAEQHKLIAEQSKLAAEQTRLAAEQVKMTAEASKTAVEQTKLAAEAAKIGRDRSLAPWQVALSGMTAGAALFGAGAASVKLLGP</sequence>
<dbReference type="EMBL" id="JBEPNW010000002">
    <property type="protein sequence ID" value="MET3866361.1"/>
    <property type="molecule type" value="Genomic_DNA"/>
</dbReference>
<organism evidence="1 2">
    <name type="scientific">Methylobacterium radiotolerans</name>
    <dbReference type="NCBI Taxonomy" id="31998"/>
    <lineage>
        <taxon>Bacteria</taxon>
        <taxon>Pseudomonadati</taxon>
        <taxon>Pseudomonadota</taxon>
        <taxon>Alphaproteobacteria</taxon>
        <taxon>Hyphomicrobiales</taxon>
        <taxon>Methylobacteriaceae</taxon>
        <taxon>Methylobacterium</taxon>
    </lineage>
</organism>
<reference evidence="1 2" key="1">
    <citation type="submission" date="2024-06" db="EMBL/GenBank/DDBJ databases">
        <title>Genomics of switchgrass bacterial isolates.</title>
        <authorList>
            <person name="Shade A."/>
        </authorList>
    </citation>
    <scope>NUCLEOTIDE SEQUENCE [LARGE SCALE GENOMIC DNA]</scope>
    <source>
        <strain evidence="1 2">PvP084</strain>
    </source>
</reference>
<gene>
    <name evidence="1" type="ORF">ABIC20_003670</name>
</gene>
<dbReference type="Proteomes" id="UP001549119">
    <property type="component" value="Unassembled WGS sequence"/>
</dbReference>
<keyword evidence="2" id="KW-1185">Reference proteome</keyword>
<name>A0ABV2NIQ2_9HYPH</name>
<protein>
    <submittedName>
        <fullName evidence="1">DNA repair ATPase RecN</fullName>
    </submittedName>
</protein>
<dbReference type="GeneID" id="6139971"/>
<evidence type="ECO:0000313" key="1">
    <source>
        <dbReference type="EMBL" id="MET3866361.1"/>
    </source>
</evidence>